<gene>
    <name evidence="2" type="ORF">TWF696_009283</name>
</gene>
<name>A0AAV9UES0_9PEZI</name>
<evidence type="ECO:0000256" key="1">
    <source>
        <dbReference type="SAM" id="Coils"/>
    </source>
</evidence>
<dbReference type="EMBL" id="JAVHNQ010000008">
    <property type="protein sequence ID" value="KAK6340970.1"/>
    <property type="molecule type" value="Genomic_DNA"/>
</dbReference>
<organism evidence="2 3">
    <name type="scientific">Orbilia brochopaga</name>
    <dbReference type="NCBI Taxonomy" id="3140254"/>
    <lineage>
        <taxon>Eukaryota</taxon>
        <taxon>Fungi</taxon>
        <taxon>Dikarya</taxon>
        <taxon>Ascomycota</taxon>
        <taxon>Pezizomycotina</taxon>
        <taxon>Orbiliomycetes</taxon>
        <taxon>Orbiliales</taxon>
        <taxon>Orbiliaceae</taxon>
        <taxon>Orbilia</taxon>
    </lineage>
</organism>
<dbReference type="AlphaFoldDB" id="A0AAV9UES0"/>
<keyword evidence="1" id="KW-0175">Coiled coil</keyword>
<proteinExistence type="predicted"/>
<feature type="coiled-coil region" evidence="1">
    <location>
        <begin position="193"/>
        <end position="250"/>
    </location>
</feature>
<evidence type="ECO:0000313" key="3">
    <source>
        <dbReference type="Proteomes" id="UP001375240"/>
    </source>
</evidence>
<accession>A0AAV9UES0</accession>
<evidence type="ECO:0000313" key="2">
    <source>
        <dbReference type="EMBL" id="KAK6340970.1"/>
    </source>
</evidence>
<keyword evidence="3" id="KW-1185">Reference proteome</keyword>
<protein>
    <submittedName>
        <fullName evidence="2">Uncharacterized protein</fullName>
    </submittedName>
</protein>
<comment type="caution">
    <text evidence="2">The sequence shown here is derived from an EMBL/GenBank/DDBJ whole genome shotgun (WGS) entry which is preliminary data.</text>
</comment>
<dbReference type="Proteomes" id="UP001375240">
    <property type="component" value="Unassembled WGS sequence"/>
</dbReference>
<sequence length="302" mass="33833">MEPTARGAVLSFEHTDLPRMRRNIEEVAKAFEKAGCSADVIYLGCPDFQQKFRQFLDGSEPRIIFVSSHGGPKRANSGELFLCSHGLRTTNYREIDWAVIQGIIDAAKCDVLVIVDCCYAGLAQVNSGDDTYAKELIAATSWDAYSYGRLAPSLVSALASWHENSESRSSSSLYIALTAAIEDMRLWAGDPVIRELEEKRYKAEIDMNRLLLEKNRLLLDMTQDSGKLALASVEKEIQTLAKSVKSFKEQIAAAKQVRKQAGTMNPQCYKQPIFRPARSKVNRHWAARQYQRGYTGFEGFGM</sequence>
<reference evidence="2 3" key="1">
    <citation type="submission" date="2019-10" db="EMBL/GenBank/DDBJ databases">
        <authorList>
            <person name="Palmer J.M."/>
        </authorList>
    </citation>
    <scope>NUCLEOTIDE SEQUENCE [LARGE SCALE GENOMIC DNA]</scope>
    <source>
        <strain evidence="2 3">TWF696</strain>
    </source>
</reference>